<dbReference type="InterPro" id="IPR050870">
    <property type="entry name" value="FAST_kinase"/>
</dbReference>
<protein>
    <submittedName>
        <fullName evidence="1">Uncharacterized protein</fullName>
    </submittedName>
</protein>
<evidence type="ECO:0000313" key="2">
    <source>
        <dbReference type="Proteomes" id="UP001642484"/>
    </source>
</evidence>
<dbReference type="Proteomes" id="UP001642484">
    <property type="component" value="Unassembled WGS sequence"/>
</dbReference>
<sequence length="421" mass="45726">MFVQTHDCFRYTMLKVSKCFFLAPRRTPCGFAHFSLSVKEATKAISRCKRPVELLRVVARCQQSQSIDGVFCAAALHRLSILERHRHDVIEMADAWTLLSTVAAEHLDGFGAQEIAIAALAVAKARTKVAKVQSKVLFEKLLGQVLPEMQVSSEHLPIRYCANLVWAAATLRYQGAAAQGLFQRVAKACHQPGLHGLCNARDAAQILWAFATAAETHEGLEVLEKVAIEQRQGLENFSDHDLATTIWAIATLNCPGPQGSALLHELAGTVSEKDFAPQGLSMVLWGYATLNLMEKSLPTRRLLETLSPKVVAEASNFTPQGASNILWAFATIDTCLTGGKKDHQATDSAEKANGVASIPEGGLAINALCMSLMEQLLACNGQDIANALWALASIGHMEPAPVALFEKICKNYVDLPIHSFT</sequence>
<dbReference type="PANTHER" id="PTHR21228:SF40">
    <property type="entry name" value="LD45607P"/>
    <property type="match status" value="1"/>
</dbReference>
<name>A0ABP0RX04_9DINO</name>
<reference evidence="1 2" key="1">
    <citation type="submission" date="2024-02" db="EMBL/GenBank/DDBJ databases">
        <authorList>
            <person name="Chen Y."/>
            <person name="Shah S."/>
            <person name="Dougan E. K."/>
            <person name="Thang M."/>
            <person name="Chan C."/>
        </authorList>
    </citation>
    <scope>NUCLEOTIDE SEQUENCE [LARGE SCALE GENOMIC DNA]</scope>
</reference>
<keyword evidence="2" id="KW-1185">Reference proteome</keyword>
<dbReference type="EMBL" id="CAXAMN010026531">
    <property type="protein sequence ID" value="CAK9103761.1"/>
    <property type="molecule type" value="Genomic_DNA"/>
</dbReference>
<evidence type="ECO:0000313" key="1">
    <source>
        <dbReference type="EMBL" id="CAK9103761.1"/>
    </source>
</evidence>
<organism evidence="1 2">
    <name type="scientific">Durusdinium trenchii</name>
    <dbReference type="NCBI Taxonomy" id="1381693"/>
    <lineage>
        <taxon>Eukaryota</taxon>
        <taxon>Sar</taxon>
        <taxon>Alveolata</taxon>
        <taxon>Dinophyceae</taxon>
        <taxon>Suessiales</taxon>
        <taxon>Symbiodiniaceae</taxon>
        <taxon>Durusdinium</taxon>
    </lineage>
</organism>
<proteinExistence type="predicted"/>
<gene>
    <name evidence="1" type="ORF">CCMP2556_LOCUS48689</name>
</gene>
<dbReference type="PANTHER" id="PTHR21228">
    <property type="entry name" value="FAST LEU-RICH DOMAIN-CONTAINING"/>
    <property type="match status" value="1"/>
</dbReference>
<comment type="caution">
    <text evidence="1">The sequence shown here is derived from an EMBL/GenBank/DDBJ whole genome shotgun (WGS) entry which is preliminary data.</text>
</comment>
<feature type="non-terminal residue" evidence="1">
    <location>
        <position position="421"/>
    </location>
</feature>
<accession>A0ABP0RX04</accession>